<evidence type="ECO:0000313" key="2">
    <source>
        <dbReference type="EMBL" id="SDC23656.1"/>
    </source>
</evidence>
<dbReference type="EMBL" id="FMZM01000001">
    <property type="protein sequence ID" value="SDC23656.1"/>
    <property type="molecule type" value="Genomic_DNA"/>
</dbReference>
<dbReference type="OrthoDB" id="3226781at2"/>
<sequence>MRRPATALLLAAVLALAATGCVSLPETGPVVETDGSRTTPESTGVKYDPLPPLPDASRSEIVKGFLDAMTAVPIQTTSAAEFLTPEARASWRPERETITYGDRSPAIDGSEVVSVRMLDGANRFDSRGAWRGSLGGSDLDLRFGLELEQGEWRISDAPDALVVPESWFESRFRRLSLSFFDPSARILVPEPVFVANDGALATRLVEGLLDGPGADMGTSSRSFFPAGARLGDLSVPVSSDGVADVSLSDVGQQPPESERLMVVQLAATLRQVVGIRSVRVTVDGELVQPPGSDEGRFPVGLGEEFDPAVPGASAIVFGVRDGRLVAGIPEALDPVTGLFGTGEIALRSAAVSLDGSTAAGVTTSGSVVVAPVGAGDVEPRGILDRGADLLEPAWDFTDRIWLVDRRADGARVRYYEDGRLRSLDVPGITGETVRSFLVSRDGSRLVAVLARPEGDELVVSRIRHRPRGDVRGATEAQVILGAASEAQTIKDIAWRSPTSLAVLTGVAGELWEVRSVAVDGAPTSLESIANLNGPVRSLVGSPVDGQSLLVLAPDLALDLSGPVAREIEFGEGQRPRSLEYVG</sequence>
<reference evidence="2 3" key="1">
    <citation type="submission" date="2016-10" db="EMBL/GenBank/DDBJ databases">
        <authorList>
            <person name="de Groot N.N."/>
        </authorList>
    </citation>
    <scope>NUCLEOTIDE SEQUENCE [LARGE SCALE GENOMIC DNA]</scope>
    <source>
        <strain evidence="2 3">CGMCC 4.6858</strain>
    </source>
</reference>
<keyword evidence="3" id="KW-1185">Reference proteome</keyword>
<dbReference type="InterPro" id="IPR018910">
    <property type="entry name" value="LpqB_C"/>
</dbReference>
<evidence type="ECO:0000313" key="3">
    <source>
        <dbReference type="Proteomes" id="UP000199034"/>
    </source>
</evidence>
<dbReference type="Proteomes" id="UP000199034">
    <property type="component" value="Unassembled WGS sequence"/>
</dbReference>
<feature type="domain" description="GerMN" evidence="1">
    <location>
        <begin position="201"/>
        <end position="291"/>
    </location>
</feature>
<dbReference type="AlphaFoldDB" id="A0A1G6K040"/>
<dbReference type="InterPro" id="IPR059026">
    <property type="entry name" value="LpqB_N"/>
</dbReference>
<dbReference type="Pfam" id="PF25976">
    <property type="entry name" value="LpqB_N"/>
    <property type="match status" value="1"/>
</dbReference>
<dbReference type="SMART" id="SM00909">
    <property type="entry name" value="Germane"/>
    <property type="match status" value="1"/>
</dbReference>
<dbReference type="Pfam" id="PF10647">
    <property type="entry name" value="Gmad1"/>
    <property type="match status" value="1"/>
</dbReference>
<dbReference type="RefSeq" id="WP_090850601.1">
    <property type="nucleotide sequence ID" value="NZ_FMZM01000001.1"/>
</dbReference>
<evidence type="ECO:0000259" key="1">
    <source>
        <dbReference type="SMART" id="SM00909"/>
    </source>
</evidence>
<dbReference type="SUPFAM" id="SSF82171">
    <property type="entry name" value="DPP6 N-terminal domain-like"/>
    <property type="match status" value="1"/>
</dbReference>
<dbReference type="Pfam" id="PF10646">
    <property type="entry name" value="Germane"/>
    <property type="match status" value="1"/>
</dbReference>
<gene>
    <name evidence="2" type="ORF">SAMN05421872_101622</name>
</gene>
<proteinExistence type="predicted"/>
<dbReference type="PROSITE" id="PS51257">
    <property type="entry name" value="PROKAR_LIPOPROTEIN"/>
    <property type="match status" value="1"/>
</dbReference>
<dbReference type="InterPro" id="IPR019606">
    <property type="entry name" value="GerMN"/>
</dbReference>
<dbReference type="STRING" id="1045774.SAMN05421872_101622"/>
<accession>A0A1G6K040</accession>
<protein>
    <submittedName>
        <fullName evidence="2">Sporulation and spore germination</fullName>
    </submittedName>
</protein>
<organism evidence="2 3">
    <name type="scientific">Nocardioides lianchengensis</name>
    <dbReference type="NCBI Taxonomy" id="1045774"/>
    <lineage>
        <taxon>Bacteria</taxon>
        <taxon>Bacillati</taxon>
        <taxon>Actinomycetota</taxon>
        <taxon>Actinomycetes</taxon>
        <taxon>Propionibacteriales</taxon>
        <taxon>Nocardioidaceae</taxon>
        <taxon>Nocardioides</taxon>
    </lineage>
</organism>
<name>A0A1G6K040_9ACTN</name>